<evidence type="ECO:0000313" key="1">
    <source>
        <dbReference type="EMBL" id="RDY11868.1"/>
    </source>
</evidence>
<evidence type="ECO:0000313" key="2">
    <source>
        <dbReference type="Proteomes" id="UP000257109"/>
    </source>
</evidence>
<name>A0A371I9Z6_MUCPR</name>
<comment type="caution">
    <text evidence="1">The sequence shown here is derived from an EMBL/GenBank/DDBJ whole genome shotgun (WGS) entry which is preliminary data.</text>
</comment>
<accession>A0A371I9Z6</accession>
<gene>
    <name evidence="1" type="ORF">CR513_03412</name>
</gene>
<protein>
    <submittedName>
        <fullName evidence="1">Uncharacterized protein</fullName>
    </submittedName>
</protein>
<reference evidence="1" key="1">
    <citation type="submission" date="2018-05" db="EMBL/GenBank/DDBJ databases">
        <title>Draft genome of Mucuna pruriens seed.</title>
        <authorList>
            <person name="Nnadi N.E."/>
            <person name="Vos R."/>
            <person name="Hasami M.H."/>
            <person name="Devisetty U.K."/>
            <person name="Aguiy J.C."/>
        </authorList>
    </citation>
    <scope>NUCLEOTIDE SEQUENCE [LARGE SCALE GENOMIC DNA]</scope>
    <source>
        <strain evidence="1">JCA_2017</strain>
    </source>
</reference>
<organism evidence="1 2">
    <name type="scientific">Mucuna pruriens</name>
    <name type="common">Velvet bean</name>
    <name type="synonym">Dolichos pruriens</name>
    <dbReference type="NCBI Taxonomy" id="157652"/>
    <lineage>
        <taxon>Eukaryota</taxon>
        <taxon>Viridiplantae</taxon>
        <taxon>Streptophyta</taxon>
        <taxon>Embryophyta</taxon>
        <taxon>Tracheophyta</taxon>
        <taxon>Spermatophyta</taxon>
        <taxon>Magnoliopsida</taxon>
        <taxon>eudicotyledons</taxon>
        <taxon>Gunneridae</taxon>
        <taxon>Pentapetalae</taxon>
        <taxon>rosids</taxon>
        <taxon>fabids</taxon>
        <taxon>Fabales</taxon>
        <taxon>Fabaceae</taxon>
        <taxon>Papilionoideae</taxon>
        <taxon>50 kb inversion clade</taxon>
        <taxon>NPAAA clade</taxon>
        <taxon>indigoferoid/millettioid clade</taxon>
        <taxon>Phaseoleae</taxon>
        <taxon>Mucuna</taxon>
    </lineage>
</organism>
<dbReference type="OrthoDB" id="418748at2759"/>
<dbReference type="EMBL" id="QJKJ01000564">
    <property type="protein sequence ID" value="RDY11868.1"/>
    <property type="molecule type" value="Genomic_DNA"/>
</dbReference>
<dbReference type="AlphaFoldDB" id="A0A371I9Z6"/>
<keyword evidence="2" id="KW-1185">Reference proteome</keyword>
<proteinExistence type="predicted"/>
<dbReference type="Proteomes" id="UP000257109">
    <property type="component" value="Unassembled WGS sequence"/>
</dbReference>
<feature type="non-terminal residue" evidence="1">
    <location>
        <position position="1"/>
    </location>
</feature>
<sequence>MSKARCNNAKIGQGVKMLVIGKENLRVKHNLKLLKSFTKILGQRMKKIRFINSPKYKKKIRDLNQVKCIKDEDRKVLEEQFAYTYESHNETMRKDKDCRESILFYAKKVYNKNNLSFTKVVGKVLKQKGKTKDFSYRKRITLDLILKSLFNLIIDVLSRDIQKTNFGNKGFLLKSNTTYIHCNFSKRQEECDTKVSMFKYLGSILQNDGKTNEDITHRIQVGLLNSGKFYHIVIHLAILYDSGCWAFRRQHERQVKIT</sequence>